<dbReference type="Pfam" id="PF13187">
    <property type="entry name" value="Fer4_9"/>
    <property type="match status" value="1"/>
</dbReference>
<proteinExistence type="predicted"/>
<dbReference type="GO" id="GO:0051539">
    <property type="term" value="F:4 iron, 4 sulfur cluster binding"/>
    <property type="evidence" value="ECO:0007669"/>
    <property type="project" value="UniProtKB-KW"/>
</dbReference>
<dbReference type="SUPFAM" id="SSF54862">
    <property type="entry name" value="4Fe-4S ferredoxins"/>
    <property type="match status" value="1"/>
</dbReference>
<protein>
    <submittedName>
        <fullName evidence="9">Ferredoxin family protein</fullName>
    </submittedName>
</protein>
<organism evidence="9 11">
    <name type="scientific">Blautia obeum</name>
    <dbReference type="NCBI Taxonomy" id="40520"/>
    <lineage>
        <taxon>Bacteria</taxon>
        <taxon>Bacillati</taxon>
        <taxon>Bacillota</taxon>
        <taxon>Clostridia</taxon>
        <taxon>Lachnospirales</taxon>
        <taxon>Lachnospiraceae</taxon>
        <taxon>Blautia</taxon>
    </lineage>
</organism>
<keyword evidence="7" id="KW-0411">Iron-sulfur</keyword>
<gene>
    <name evidence="10" type="ORF">DW767_03280</name>
    <name evidence="9" type="ORF">DWW07_03740</name>
</gene>
<dbReference type="RefSeq" id="WP_117627719.1">
    <property type="nucleotide sequence ID" value="NZ_CP176627.1"/>
</dbReference>
<evidence type="ECO:0000256" key="1">
    <source>
        <dbReference type="ARBA" id="ARBA00022448"/>
    </source>
</evidence>
<evidence type="ECO:0000259" key="8">
    <source>
        <dbReference type="PROSITE" id="PS51379"/>
    </source>
</evidence>
<evidence type="ECO:0000313" key="12">
    <source>
        <dbReference type="Proteomes" id="UP000284644"/>
    </source>
</evidence>
<dbReference type="AlphaFoldDB" id="A0A395XC88"/>
<evidence type="ECO:0000313" key="10">
    <source>
        <dbReference type="EMBL" id="RHE14817.1"/>
    </source>
</evidence>
<evidence type="ECO:0000313" key="11">
    <source>
        <dbReference type="Proteomes" id="UP000265828"/>
    </source>
</evidence>
<dbReference type="PROSITE" id="PS00198">
    <property type="entry name" value="4FE4S_FER_1"/>
    <property type="match status" value="1"/>
</dbReference>
<name>A0A395XC88_9FIRM</name>
<dbReference type="GO" id="GO:0046872">
    <property type="term" value="F:metal ion binding"/>
    <property type="evidence" value="ECO:0007669"/>
    <property type="project" value="UniProtKB-KW"/>
</dbReference>
<dbReference type="Gene3D" id="3.30.70.20">
    <property type="match status" value="1"/>
</dbReference>
<dbReference type="PROSITE" id="PS51379">
    <property type="entry name" value="4FE4S_FER_2"/>
    <property type="match status" value="2"/>
</dbReference>
<evidence type="ECO:0000256" key="7">
    <source>
        <dbReference type="ARBA" id="ARBA00023014"/>
    </source>
</evidence>
<dbReference type="Proteomes" id="UP000265828">
    <property type="component" value="Unassembled WGS sequence"/>
</dbReference>
<evidence type="ECO:0000256" key="5">
    <source>
        <dbReference type="ARBA" id="ARBA00022982"/>
    </source>
</evidence>
<feature type="domain" description="4Fe-4S ferredoxin-type" evidence="8">
    <location>
        <begin position="1"/>
        <end position="30"/>
    </location>
</feature>
<keyword evidence="6" id="KW-0408">Iron</keyword>
<dbReference type="Proteomes" id="UP000284644">
    <property type="component" value="Unassembled WGS sequence"/>
</dbReference>
<evidence type="ECO:0000256" key="3">
    <source>
        <dbReference type="ARBA" id="ARBA00022723"/>
    </source>
</evidence>
<sequence length="103" mass="11382">MSIRIREERCVGCGKCQEVCPGTLIQIIDRKAVMKYPKNCWGCVSCVKECKAGAIEFYLGADIGGMGGTMNVTQKGDLINWNITRSDGSELVISVDRRNSNKY</sequence>
<dbReference type="PANTHER" id="PTHR43687">
    <property type="entry name" value="ADENYLYLSULFATE REDUCTASE, BETA SUBUNIT"/>
    <property type="match status" value="1"/>
</dbReference>
<keyword evidence="1" id="KW-0813">Transport</keyword>
<feature type="domain" description="4Fe-4S ferredoxin-type" evidence="8">
    <location>
        <begin position="31"/>
        <end position="60"/>
    </location>
</feature>
<accession>A0A395XC88</accession>
<dbReference type="InterPro" id="IPR017900">
    <property type="entry name" value="4Fe4S_Fe_S_CS"/>
</dbReference>
<dbReference type="InterPro" id="IPR017896">
    <property type="entry name" value="4Fe4S_Fe-S-bd"/>
</dbReference>
<keyword evidence="3" id="KW-0479">Metal-binding</keyword>
<dbReference type="EMBL" id="QSJW01000002">
    <property type="protein sequence ID" value="RHE14817.1"/>
    <property type="molecule type" value="Genomic_DNA"/>
</dbReference>
<keyword evidence="2" id="KW-0004">4Fe-4S</keyword>
<evidence type="ECO:0000313" key="9">
    <source>
        <dbReference type="EMBL" id="RGV65672.1"/>
    </source>
</evidence>
<evidence type="ECO:0000256" key="4">
    <source>
        <dbReference type="ARBA" id="ARBA00022737"/>
    </source>
</evidence>
<keyword evidence="4" id="KW-0677">Repeat</keyword>
<evidence type="ECO:0000256" key="6">
    <source>
        <dbReference type="ARBA" id="ARBA00023004"/>
    </source>
</evidence>
<evidence type="ECO:0000256" key="2">
    <source>
        <dbReference type="ARBA" id="ARBA00022485"/>
    </source>
</evidence>
<dbReference type="EMBL" id="QRZI01000002">
    <property type="protein sequence ID" value="RGV65672.1"/>
    <property type="molecule type" value="Genomic_DNA"/>
</dbReference>
<dbReference type="InterPro" id="IPR050572">
    <property type="entry name" value="Fe-S_Ferredoxin"/>
</dbReference>
<dbReference type="PANTHER" id="PTHR43687:SF6">
    <property type="entry name" value="L-ASPARTATE SEMIALDEHYDE SULFURTRANSFERASE IRON-SULFUR SUBUNIT"/>
    <property type="match status" value="1"/>
</dbReference>
<keyword evidence="5" id="KW-0249">Electron transport</keyword>
<comment type="caution">
    <text evidence="9">The sequence shown here is derived from an EMBL/GenBank/DDBJ whole genome shotgun (WGS) entry which is preliminary data.</text>
</comment>
<reference evidence="11 12" key="1">
    <citation type="submission" date="2018-08" db="EMBL/GenBank/DDBJ databases">
        <title>A genome reference for cultivated species of the human gut microbiota.</title>
        <authorList>
            <person name="Zou Y."/>
            <person name="Xue W."/>
            <person name="Luo G."/>
        </authorList>
    </citation>
    <scope>NUCLEOTIDE SEQUENCE [LARGE SCALE GENOMIC DNA]</scope>
    <source>
        <strain evidence="9 11">AF14-23</strain>
        <strain evidence="10 12">AM29-25AC</strain>
    </source>
</reference>